<dbReference type="Gene3D" id="1.10.260.40">
    <property type="entry name" value="lambda repressor-like DNA-binding domains"/>
    <property type="match status" value="1"/>
</dbReference>
<accession>A0A193LFL7</accession>
<reference evidence="3 4" key="1">
    <citation type="submission" date="2016-06" db="EMBL/GenBank/DDBJ databases">
        <title>Complete genome sequence of a deep-branching marine Gamma Proteobacterium Woeseia oceani type strain XK5.</title>
        <authorList>
            <person name="Mu D."/>
            <person name="Du Z."/>
        </authorList>
    </citation>
    <scope>NUCLEOTIDE SEQUENCE [LARGE SCALE GENOMIC DNA]</scope>
    <source>
        <strain evidence="3 4">XK5</strain>
    </source>
</reference>
<dbReference type="SMART" id="SM00530">
    <property type="entry name" value="HTH_XRE"/>
    <property type="match status" value="1"/>
</dbReference>
<dbReference type="SUPFAM" id="SSF47413">
    <property type="entry name" value="lambda repressor-like DNA-binding domains"/>
    <property type="match status" value="1"/>
</dbReference>
<organism evidence="3 4">
    <name type="scientific">Woeseia oceani</name>
    <dbReference type="NCBI Taxonomy" id="1548547"/>
    <lineage>
        <taxon>Bacteria</taxon>
        <taxon>Pseudomonadati</taxon>
        <taxon>Pseudomonadota</taxon>
        <taxon>Gammaproteobacteria</taxon>
        <taxon>Woeseiales</taxon>
        <taxon>Woeseiaceae</taxon>
        <taxon>Woeseia</taxon>
    </lineage>
</organism>
<dbReference type="InterPro" id="IPR010982">
    <property type="entry name" value="Lambda_DNA-bd_dom_sf"/>
</dbReference>
<feature type="domain" description="HTH cro/C1-type" evidence="2">
    <location>
        <begin position="14"/>
        <end position="66"/>
    </location>
</feature>
<sequence length="106" mass="11868">MNNTDILAELGRRLRQRRLNVNLTQEALAAHAGVSLNTLRNAELGRNSSLDTLINLLRSLNALGQLQQLLPDEGPSPVELARRDGRTRQRASTQAATQADEEEWQW</sequence>
<dbReference type="EMBL" id="CP016268">
    <property type="protein sequence ID" value="ANO51251.1"/>
    <property type="molecule type" value="Genomic_DNA"/>
</dbReference>
<proteinExistence type="predicted"/>
<evidence type="ECO:0000313" key="3">
    <source>
        <dbReference type="EMBL" id="ANO51251.1"/>
    </source>
</evidence>
<feature type="region of interest" description="Disordered" evidence="1">
    <location>
        <begin position="69"/>
        <end position="106"/>
    </location>
</feature>
<dbReference type="AlphaFoldDB" id="A0A193LFL7"/>
<dbReference type="Proteomes" id="UP000092695">
    <property type="component" value="Chromosome"/>
</dbReference>
<dbReference type="RefSeq" id="WP_068615417.1">
    <property type="nucleotide sequence ID" value="NZ_CP016268.1"/>
</dbReference>
<keyword evidence="4" id="KW-1185">Reference proteome</keyword>
<dbReference type="KEGG" id="woc:BA177_08600"/>
<dbReference type="PROSITE" id="PS50943">
    <property type="entry name" value="HTH_CROC1"/>
    <property type="match status" value="1"/>
</dbReference>
<protein>
    <recommendedName>
        <fullName evidence="2">HTH cro/C1-type domain-containing protein</fullName>
    </recommendedName>
</protein>
<dbReference type="Pfam" id="PF13560">
    <property type="entry name" value="HTH_31"/>
    <property type="match status" value="1"/>
</dbReference>
<name>A0A193LFL7_9GAMM</name>
<evidence type="ECO:0000259" key="2">
    <source>
        <dbReference type="PROSITE" id="PS50943"/>
    </source>
</evidence>
<evidence type="ECO:0000256" key="1">
    <source>
        <dbReference type="SAM" id="MobiDB-lite"/>
    </source>
</evidence>
<gene>
    <name evidence="3" type="ORF">BA177_08600</name>
</gene>
<dbReference type="GO" id="GO:0003677">
    <property type="term" value="F:DNA binding"/>
    <property type="evidence" value="ECO:0007669"/>
    <property type="project" value="InterPro"/>
</dbReference>
<evidence type="ECO:0000313" key="4">
    <source>
        <dbReference type="Proteomes" id="UP000092695"/>
    </source>
</evidence>
<dbReference type="InterPro" id="IPR001387">
    <property type="entry name" value="Cro/C1-type_HTH"/>
</dbReference>
<dbReference type="CDD" id="cd00093">
    <property type="entry name" value="HTH_XRE"/>
    <property type="match status" value="1"/>
</dbReference>
<dbReference type="STRING" id="1548547.BA177_08600"/>